<gene>
    <name evidence="10 11" type="primary">LOC110787601</name>
</gene>
<comment type="subcellular location">
    <subcellularLocation>
        <location evidence="1">Membrane</location>
        <topology evidence="1">Multi-pass membrane protein</topology>
    </subcellularLocation>
</comment>
<evidence type="ECO:0000313" key="9">
    <source>
        <dbReference type="Proteomes" id="UP000813463"/>
    </source>
</evidence>
<dbReference type="RefSeq" id="XP_021847917.1">
    <property type="nucleotide sequence ID" value="XM_021992225.1"/>
</dbReference>
<evidence type="ECO:0000256" key="2">
    <source>
        <dbReference type="ARBA" id="ARBA00005982"/>
    </source>
</evidence>
<dbReference type="FunFam" id="1.20.1250.20:FF:000147">
    <property type="entry name" value="Protein NRT1/ PTR family 5.10"/>
    <property type="match status" value="1"/>
</dbReference>
<dbReference type="GO" id="GO:0006857">
    <property type="term" value="P:oligopeptide transport"/>
    <property type="evidence" value="ECO:0007669"/>
    <property type="project" value="InterPro"/>
</dbReference>
<keyword evidence="3" id="KW-0813">Transport</keyword>
<protein>
    <submittedName>
        <fullName evidence="10 11">Protein NRT1/ PTR FAMILY 5.10-like</fullName>
    </submittedName>
</protein>
<comment type="similarity">
    <text evidence="2">Belongs to the major facilitator superfamily. Proton-dependent oligopeptide transporter (POT/PTR) (TC 2.A.17) family.</text>
</comment>
<dbReference type="Gene3D" id="1.20.1250.20">
    <property type="entry name" value="MFS general substrate transporter like domains"/>
    <property type="match status" value="1"/>
</dbReference>
<feature type="transmembrane region" description="Helical" evidence="8">
    <location>
        <begin position="156"/>
        <end position="173"/>
    </location>
</feature>
<feature type="transmembrane region" description="Helical" evidence="8">
    <location>
        <begin position="207"/>
        <end position="226"/>
    </location>
</feature>
<evidence type="ECO:0000313" key="11">
    <source>
        <dbReference type="RefSeq" id="XP_056693381.1"/>
    </source>
</evidence>
<dbReference type="InterPro" id="IPR036259">
    <property type="entry name" value="MFS_trans_sf"/>
</dbReference>
<dbReference type="GO" id="GO:0055085">
    <property type="term" value="P:transmembrane transport"/>
    <property type="evidence" value="ECO:0000318"/>
    <property type="project" value="GO_Central"/>
</dbReference>
<dbReference type="GO" id="GO:0080054">
    <property type="term" value="F:low-affinity nitrate transmembrane transporter activity"/>
    <property type="evidence" value="ECO:0007669"/>
    <property type="project" value="UniProtKB-ARBA"/>
</dbReference>
<feature type="transmembrane region" description="Helical" evidence="8">
    <location>
        <begin position="232"/>
        <end position="252"/>
    </location>
</feature>
<dbReference type="InterPro" id="IPR000109">
    <property type="entry name" value="POT_fam"/>
</dbReference>
<reference evidence="10" key="2">
    <citation type="submission" date="2025-04" db="UniProtKB">
        <authorList>
            <consortium name="RefSeq"/>
        </authorList>
    </citation>
    <scope>IDENTIFICATION</scope>
    <source>
        <tissue evidence="11">Leaf</tissue>
    </source>
</reference>
<evidence type="ECO:0000256" key="4">
    <source>
        <dbReference type="ARBA" id="ARBA00022553"/>
    </source>
</evidence>
<reference evidence="9" key="1">
    <citation type="journal article" date="2021" name="Nat. Commun.">
        <title>Genomic analyses provide insights into spinach domestication and the genetic basis of agronomic traits.</title>
        <authorList>
            <person name="Cai X."/>
            <person name="Sun X."/>
            <person name="Xu C."/>
            <person name="Sun H."/>
            <person name="Wang X."/>
            <person name="Ge C."/>
            <person name="Zhang Z."/>
            <person name="Wang Q."/>
            <person name="Fei Z."/>
            <person name="Jiao C."/>
            <person name="Wang Q."/>
        </authorList>
    </citation>
    <scope>NUCLEOTIDE SEQUENCE [LARGE SCALE GENOMIC DNA]</scope>
    <source>
        <strain evidence="9">cv. Varoflay</strain>
    </source>
</reference>
<dbReference type="KEGG" id="soe:110787601"/>
<dbReference type="GO" id="GO:0016020">
    <property type="term" value="C:membrane"/>
    <property type="evidence" value="ECO:0000318"/>
    <property type="project" value="GO_Central"/>
</dbReference>
<evidence type="ECO:0000256" key="8">
    <source>
        <dbReference type="SAM" id="Phobius"/>
    </source>
</evidence>
<dbReference type="SUPFAM" id="SSF103473">
    <property type="entry name" value="MFS general substrate transporter"/>
    <property type="match status" value="1"/>
</dbReference>
<feature type="transmembrane region" description="Helical" evidence="8">
    <location>
        <begin position="127"/>
        <end position="150"/>
    </location>
</feature>
<keyword evidence="9" id="KW-1185">Reference proteome</keyword>
<dbReference type="GeneID" id="110787601"/>
<dbReference type="Proteomes" id="UP000813463">
    <property type="component" value="Chromosome 2"/>
</dbReference>
<dbReference type="GO" id="GO:0022857">
    <property type="term" value="F:transmembrane transporter activity"/>
    <property type="evidence" value="ECO:0000318"/>
    <property type="project" value="GO_Central"/>
</dbReference>
<keyword evidence="5 8" id="KW-0812">Transmembrane</keyword>
<feature type="transmembrane region" description="Helical" evidence="8">
    <location>
        <begin position="502"/>
        <end position="523"/>
    </location>
</feature>
<evidence type="ECO:0000256" key="3">
    <source>
        <dbReference type="ARBA" id="ARBA00022448"/>
    </source>
</evidence>
<keyword evidence="6 8" id="KW-1133">Transmembrane helix</keyword>
<dbReference type="InterPro" id="IPR018456">
    <property type="entry name" value="PTR2_symporter_CS"/>
</dbReference>
<feature type="transmembrane region" description="Helical" evidence="8">
    <location>
        <begin position="376"/>
        <end position="398"/>
    </location>
</feature>
<dbReference type="PANTHER" id="PTHR11654">
    <property type="entry name" value="OLIGOPEPTIDE TRANSPORTER-RELATED"/>
    <property type="match status" value="1"/>
</dbReference>
<dbReference type="AlphaFoldDB" id="A0A9R0IEM3"/>
<accession>A0A9R0IEM3</accession>
<evidence type="ECO:0000256" key="5">
    <source>
        <dbReference type="ARBA" id="ARBA00022692"/>
    </source>
</evidence>
<dbReference type="PROSITE" id="PS01022">
    <property type="entry name" value="PTR2_1"/>
    <property type="match status" value="1"/>
</dbReference>
<dbReference type="Pfam" id="PF00854">
    <property type="entry name" value="PTR2"/>
    <property type="match status" value="1"/>
</dbReference>
<dbReference type="GO" id="GO:0009705">
    <property type="term" value="C:plant-type vacuole membrane"/>
    <property type="evidence" value="ECO:0007669"/>
    <property type="project" value="UniProtKB-ARBA"/>
</dbReference>
<organism evidence="9 10">
    <name type="scientific">Spinacia oleracea</name>
    <name type="common">Spinach</name>
    <dbReference type="NCBI Taxonomy" id="3562"/>
    <lineage>
        <taxon>Eukaryota</taxon>
        <taxon>Viridiplantae</taxon>
        <taxon>Streptophyta</taxon>
        <taxon>Embryophyta</taxon>
        <taxon>Tracheophyta</taxon>
        <taxon>Spermatophyta</taxon>
        <taxon>Magnoliopsida</taxon>
        <taxon>eudicotyledons</taxon>
        <taxon>Gunneridae</taxon>
        <taxon>Pentapetalae</taxon>
        <taxon>Caryophyllales</taxon>
        <taxon>Chenopodiaceae</taxon>
        <taxon>Chenopodioideae</taxon>
        <taxon>Anserineae</taxon>
        <taxon>Spinacia</taxon>
    </lineage>
</organism>
<feature type="transmembrane region" description="Helical" evidence="8">
    <location>
        <begin position="337"/>
        <end position="356"/>
    </location>
</feature>
<evidence type="ECO:0000313" key="10">
    <source>
        <dbReference type="RefSeq" id="XP_021847917.1"/>
    </source>
</evidence>
<name>A0A9R0IEM3_SPIOL</name>
<evidence type="ECO:0000256" key="1">
    <source>
        <dbReference type="ARBA" id="ARBA00004141"/>
    </source>
</evidence>
<keyword evidence="7 8" id="KW-0472">Membrane</keyword>
<dbReference type="OrthoDB" id="8904098at2759"/>
<keyword evidence="4" id="KW-0597">Phosphoprotein</keyword>
<dbReference type="RefSeq" id="XP_056693381.1">
    <property type="nucleotide sequence ID" value="XM_056837403.1"/>
</dbReference>
<sequence length="580" mass="63526">MATSNSKYNAIVVVDSASAETESLPYTPLLTAEQQEQDTVPGAVDYKHRPAIRSKHGRWISASFFIWVEMAERMAYFGISGNLISYLTGELGQPTAMAASNINAWSGVSKLLPILGAVIADSFMGKYYTIVASSCIYILGLGLMALSAMLSSLSCLNNSQIIIFFVGLYLVAIGQGGHKPCLQAFGADQFDEEDPTERKAKSSFFNWWYFGVCLGGLLGIGVLSYVQDNLSWALGFGIPCILLVIALVILLLGTMTYRYPVKLEGESPFTRIGRVFVAAANNWNAKLPVDGDGDGDAKPHDGSVQLTFLNKALIAPDTVKRCVKACSKSEVEEAKAVLKLFPTWATNLVFAIVYSQTTTFFLKQGITLDRSITSNFAIPAAAMMSFSGICIIVFLPIYDRVLVPIARKSTGKPAGISMLQRIGIGQFISIIAMVIAAVIEKRRLETASEHGLMDLPNVTIPMSIWWLLPQYALMGISEAFTMVGLQEYFYDQVPNELRSVGLSLYLSILGLGGLLSSFLVSLINKVTRFRGGGESWFSNNLNHAHLDYFYWLLAALSVLQLAFFVYFAKSYIYNKNKASS</sequence>
<feature type="transmembrane region" description="Helical" evidence="8">
    <location>
        <begin position="548"/>
        <end position="568"/>
    </location>
</feature>
<feature type="transmembrane region" description="Helical" evidence="8">
    <location>
        <begin position="419"/>
        <end position="439"/>
    </location>
</feature>
<evidence type="ECO:0000256" key="6">
    <source>
        <dbReference type="ARBA" id="ARBA00022989"/>
    </source>
</evidence>
<evidence type="ECO:0000256" key="7">
    <source>
        <dbReference type="ARBA" id="ARBA00023136"/>
    </source>
</evidence>
<proteinExistence type="inferred from homology"/>